<protein>
    <submittedName>
        <fullName evidence="2">Uncharacterized protein</fullName>
    </submittedName>
</protein>
<evidence type="ECO:0000313" key="2">
    <source>
        <dbReference type="EMBL" id="QDV20474.1"/>
    </source>
</evidence>
<sequence length="317" mass="36205">MAKPQSDPDHYDLEKLLKQILIEYLHTLKKPGYKSPTFILNCAGLILIPIIISIIVNSFTSAQAKLDRIPDLIAGIENEYTRHTTIAALAKNGDDDLVLITTDKFPSETLKAIRDLKFCSELKQKVKISAISFANTHLEQHDQLVRSFDQKGEYLLEKLVDLHRAIEDTRTKELKNEDELSLKIEVIQLEVDDLVQRVRQNLVASQNDSKYRELKEHLNALQDKIKTNQYLLAQARTILIIKGVNELKSSKLESWDKFLTNFKDFIEIVNSNEPHCTEKKKDSLAKLKKAHNELLSRDSTLIYAICSELAAYPSPPN</sequence>
<reference evidence="2 3" key="1">
    <citation type="submission" date="2019-02" db="EMBL/GenBank/DDBJ databases">
        <title>Deep-cultivation of Planctomycetes and their phenomic and genomic characterization uncovers novel biology.</title>
        <authorList>
            <person name="Wiegand S."/>
            <person name="Jogler M."/>
            <person name="Boedeker C."/>
            <person name="Pinto D."/>
            <person name="Vollmers J."/>
            <person name="Rivas-Marin E."/>
            <person name="Kohn T."/>
            <person name="Peeters S.H."/>
            <person name="Heuer A."/>
            <person name="Rast P."/>
            <person name="Oberbeckmann S."/>
            <person name="Bunk B."/>
            <person name="Jeske O."/>
            <person name="Meyerdierks A."/>
            <person name="Storesund J.E."/>
            <person name="Kallscheuer N."/>
            <person name="Luecker S."/>
            <person name="Lage O.M."/>
            <person name="Pohl T."/>
            <person name="Merkel B.J."/>
            <person name="Hornburger P."/>
            <person name="Mueller R.-W."/>
            <person name="Bruemmer F."/>
            <person name="Labrenz M."/>
            <person name="Spormann A.M."/>
            <person name="Op den Camp H."/>
            <person name="Overmann J."/>
            <person name="Amann R."/>
            <person name="Jetten M.S.M."/>
            <person name="Mascher T."/>
            <person name="Medema M.H."/>
            <person name="Devos D.P."/>
            <person name="Kaster A.-K."/>
            <person name="Ovreas L."/>
            <person name="Rohde M."/>
            <person name="Galperin M.Y."/>
            <person name="Jogler C."/>
        </authorList>
    </citation>
    <scope>NUCLEOTIDE SEQUENCE [LARGE SCALE GENOMIC DNA]</scope>
    <source>
        <strain evidence="2 3">Pan153</strain>
    </source>
</reference>
<keyword evidence="1" id="KW-0472">Membrane</keyword>
<organism evidence="2 3">
    <name type="scientific">Gimesia panareensis</name>
    <dbReference type="NCBI Taxonomy" id="2527978"/>
    <lineage>
        <taxon>Bacteria</taxon>
        <taxon>Pseudomonadati</taxon>
        <taxon>Planctomycetota</taxon>
        <taxon>Planctomycetia</taxon>
        <taxon>Planctomycetales</taxon>
        <taxon>Planctomycetaceae</taxon>
        <taxon>Gimesia</taxon>
    </lineage>
</organism>
<evidence type="ECO:0000313" key="3">
    <source>
        <dbReference type="Proteomes" id="UP000320839"/>
    </source>
</evidence>
<evidence type="ECO:0000256" key="1">
    <source>
        <dbReference type="SAM" id="Phobius"/>
    </source>
</evidence>
<feature type="transmembrane region" description="Helical" evidence="1">
    <location>
        <begin position="38"/>
        <end position="59"/>
    </location>
</feature>
<keyword evidence="1" id="KW-0812">Transmembrane</keyword>
<proteinExistence type="predicted"/>
<keyword evidence="1" id="KW-1133">Transmembrane helix</keyword>
<dbReference type="RefSeq" id="WP_145458687.1">
    <property type="nucleotide sequence ID" value="NZ_CP036317.1"/>
</dbReference>
<accession>A0A518FVV6</accession>
<name>A0A518FVV6_9PLAN</name>
<dbReference type="AlphaFoldDB" id="A0A518FVV6"/>
<dbReference type="EMBL" id="CP036317">
    <property type="protein sequence ID" value="QDV20474.1"/>
    <property type="molecule type" value="Genomic_DNA"/>
</dbReference>
<dbReference type="Proteomes" id="UP000320839">
    <property type="component" value="Chromosome"/>
</dbReference>
<gene>
    <name evidence="2" type="ORF">Pan153_51490</name>
</gene>